<dbReference type="EMBL" id="MU007118">
    <property type="protein sequence ID" value="KAF2419599.1"/>
    <property type="molecule type" value="Genomic_DNA"/>
</dbReference>
<gene>
    <name evidence="2" type="ORF">EJ08DRAFT_642552</name>
</gene>
<evidence type="ECO:0000313" key="2">
    <source>
        <dbReference type="EMBL" id="KAF2419599.1"/>
    </source>
</evidence>
<feature type="compositionally biased region" description="Basic and acidic residues" evidence="1">
    <location>
        <begin position="114"/>
        <end position="134"/>
    </location>
</feature>
<feature type="region of interest" description="Disordered" evidence="1">
    <location>
        <begin position="1"/>
        <end position="134"/>
    </location>
</feature>
<protein>
    <submittedName>
        <fullName evidence="2">Uncharacterized protein</fullName>
    </submittedName>
</protein>
<dbReference type="Proteomes" id="UP000800235">
    <property type="component" value="Unassembled WGS sequence"/>
</dbReference>
<proteinExistence type="predicted"/>
<keyword evidence="3" id="KW-1185">Reference proteome</keyword>
<sequence>MSDQNIDPIKIAHQAEKDLNSQQAKQGHSGSDSTLESGVDDSVTSKFPGSTVQYGSSASGAGDNREIPESEGGGINKVTGQPLKAKDFEGEGGPEDKARIAAEAKGGTDGVKSNPKEFLDERREKGDIGEREEQ</sequence>
<dbReference type="AlphaFoldDB" id="A0A9P4NG14"/>
<reference evidence="2" key="1">
    <citation type="journal article" date="2020" name="Stud. Mycol.">
        <title>101 Dothideomycetes genomes: a test case for predicting lifestyles and emergence of pathogens.</title>
        <authorList>
            <person name="Haridas S."/>
            <person name="Albert R."/>
            <person name="Binder M."/>
            <person name="Bloem J."/>
            <person name="Labutti K."/>
            <person name="Salamov A."/>
            <person name="Andreopoulos B."/>
            <person name="Baker S."/>
            <person name="Barry K."/>
            <person name="Bills G."/>
            <person name="Bluhm B."/>
            <person name="Cannon C."/>
            <person name="Castanera R."/>
            <person name="Culley D."/>
            <person name="Daum C."/>
            <person name="Ezra D."/>
            <person name="Gonzalez J."/>
            <person name="Henrissat B."/>
            <person name="Kuo A."/>
            <person name="Liang C."/>
            <person name="Lipzen A."/>
            <person name="Lutzoni F."/>
            <person name="Magnuson J."/>
            <person name="Mondo S."/>
            <person name="Nolan M."/>
            <person name="Ohm R."/>
            <person name="Pangilinan J."/>
            <person name="Park H.-J."/>
            <person name="Ramirez L."/>
            <person name="Alfaro M."/>
            <person name="Sun H."/>
            <person name="Tritt A."/>
            <person name="Yoshinaga Y."/>
            <person name="Zwiers L.-H."/>
            <person name="Turgeon B."/>
            <person name="Goodwin S."/>
            <person name="Spatafora J."/>
            <person name="Crous P."/>
            <person name="Grigoriev I."/>
        </authorList>
    </citation>
    <scope>NUCLEOTIDE SEQUENCE</scope>
    <source>
        <strain evidence="2">CBS 130266</strain>
    </source>
</reference>
<feature type="compositionally biased region" description="Basic and acidic residues" evidence="1">
    <location>
        <begin position="84"/>
        <end position="102"/>
    </location>
</feature>
<comment type="caution">
    <text evidence="2">The sequence shown here is derived from an EMBL/GenBank/DDBJ whole genome shotgun (WGS) entry which is preliminary data.</text>
</comment>
<name>A0A9P4NG14_9PEZI</name>
<organism evidence="2 3">
    <name type="scientific">Tothia fuscella</name>
    <dbReference type="NCBI Taxonomy" id="1048955"/>
    <lineage>
        <taxon>Eukaryota</taxon>
        <taxon>Fungi</taxon>
        <taxon>Dikarya</taxon>
        <taxon>Ascomycota</taxon>
        <taxon>Pezizomycotina</taxon>
        <taxon>Dothideomycetes</taxon>
        <taxon>Pleosporomycetidae</taxon>
        <taxon>Venturiales</taxon>
        <taxon>Cylindrosympodiaceae</taxon>
        <taxon>Tothia</taxon>
    </lineage>
</organism>
<accession>A0A9P4NG14</accession>
<evidence type="ECO:0000256" key="1">
    <source>
        <dbReference type="SAM" id="MobiDB-lite"/>
    </source>
</evidence>
<feature type="compositionally biased region" description="Polar residues" evidence="1">
    <location>
        <begin position="20"/>
        <end position="59"/>
    </location>
</feature>
<evidence type="ECO:0000313" key="3">
    <source>
        <dbReference type="Proteomes" id="UP000800235"/>
    </source>
</evidence>
<dbReference type="OrthoDB" id="3359339at2759"/>